<keyword evidence="2 4" id="KW-0442">Lipid degradation</keyword>
<dbReference type="InterPro" id="IPR016035">
    <property type="entry name" value="Acyl_Trfase/lysoPLipase"/>
</dbReference>
<feature type="active site" description="Nucleophile" evidence="4">
    <location>
        <position position="293"/>
    </location>
</feature>
<dbReference type="Pfam" id="PF01734">
    <property type="entry name" value="Patatin"/>
    <property type="match status" value="1"/>
</dbReference>
<dbReference type="Gene3D" id="3.40.1090.10">
    <property type="entry name" value="Cytosolic phospholipase A2 catalytic domain"/>
    <property type="match status" value="1"/>
</dbReference>
<dbReference type="GO" id="GO:0047499">
    <property type="term" value="F:calcium-independent phospholipase A2 activity"/>
    <property type="evidence" value="ECO:0007669"/>
    <property type="project" value="TreeGrafter"/>
</dbReference>
<evidence type="ECO:0000256" key="4">
    <source>
        <dbReference type="PROSITE-ProRule" id="PRU01161"/>
    </source>
</evidence>
<evidence type="ECO:0000256" key="2">
    <source>
        <dbReference type="ARBA" id="ARBA00022963"/>
    </source>
</evidence>
<name>A0A8J2RPY4_9CRUS</name>
<dbReference type="GO" id="GO:0016020">
    <property type="term" value="C:membrane"/>
    <property type="evidence" value="ECO:0007669"/>
    <property type="project" value="TreeGrafter"/>
</dbReference>
<organism evidence="6 7">
    <name type="scientific">Daphnia galeata</name>
    <dbReference type="NCBI Taxonomy" id="27404"/>
    <lineage>
        <taxon>Eukaryota</taxon>
        <taxon>Metazoa</taxon>
        <taxon>Ecdysozoa</taxon>
        <taxon>Arthropoda</taxon>
        <taxon>Crustacea</taxon>
        <taxon>Branchiopoda</taxon>
        <taxon>Diplostraca</taxon>
        <taxon>Cladocera</taxon>
        <taxon>Anomopoda</taxon>
        <taxon>Daphniidae</taxon>
        <taxon>Daphnia</taxon>
    </lineage>
</organism>
<dbReference type="InterPro" id="IPR045217">
    <property type="entry name" value="PNPLA8-like"/>
</dbReference>
<feature type="short sequence motif" description="GXGXXG" evidence="4">
    <location>
        <begin position="259"/>
        <end position="264"/>
    </location>
</feature>
<evidence type="ECO:0000256" key="1">
    <source>
        <dbReference type="ARBA" id="ARBA00022801"/>
    </source>
</evidence>
<dbReference type="SUPFAM" id="SSF52151">
    <property type="entry name" value="FabD/lysophospholipase-like"/>
    <property type="match status" value="1"/>
</dbReference>
<accession>A0A8J2RPY4</accession>
<feature type="short sequence motif" description="GXSXG" evidence="4">
    <location>
        <begin position="291"/>
        <end position="295"/>
    </location>
</feature>
<dbReference type="PANTHER" id="PTHR24185">
    <property type="entry name" value="CALCIUM-INDEPENDENT PHOSPHOLIPASE A2-GAMMA"/>
    <property type="match status" value="1"/>
</dbReference>
<dbReference type="OrthoDB" id="630895at2759"/>
<evidence type="ECO:0000259" key="5">
    <source>
        <dbReference type="PROSITE" id="PS51635"/>
    </source>
</evidence>
<evidence type="ECO:0000313" key="7">
    <source>
        <dbReference type="Proteomes" id="UP000789390"/>
    </source>
</evidence>
<dbReference type="EMBL" id="CAKKLH010000224">
    <property type="protein sequence ID" value="CAH0106539.1"/>
    <property type="molecule type" value="Genomic_DNA"/>
</dbReference>
<evidence type="ECO:0000256" key="3">
    <source>
        <dbReference type="ARBA" id="ARBA00023098"/>
    </source>
</evidence>
<dbReference type="InterPro" id="IPR002641">
    <property type="entry name" value="PNPLA_dom"/>
</dbReference>
<keyword evidence="3 4" id="KW-0443">Lipid metabolism</keyword>
<protein>
    <recommendedName>
        <fullName evidence="5">PNPLA domain-containing protein</fullName>
    </recommendedName>
</protein>
<keyword evidence="7" id="KW-1185">Reference proteome</keyword>
<feature type="short sequence motif" description="DGA/G" evidence="4">
    <location>
        <begin position="436"/>
        <end position="438"/>
    </location>
</feature>
<reference evidence="6" key="1">
    <citation type="submission" date="2021-11" db="EMBL/GenBank/DDBJ databases">
        <authorList>
            <person name="Schell T."/>
        </authorList>
    </citation>
    <scope>NUCLEOTIDE SEQUENCE</scope>
    <source>
        <strain evidence="6">M5</strain>
    </source>
</reference>
<dbReference type="GO" id="GO:0016042">
    <property type="term" value="P:lipid catabolic process"/>
    <property type="evidence" value="ECO:0007669"/>
    <property type="project" value="UniProtKB-UniRule"/>
</dbReference>
<keyword evidence="1 4" id="KW-0378">Hydrolase</keyword>
<dbReference type="PROSITE" id="PS51635">
    <property type="entry name" value="PNPLA"/>
    <property type="match status" value="1"/>
</dbReference>
<dbReference type="PANTHER" id="PTHR24185:SF1">
    <property type="entry name" value="CALCIUM-INDEPENDENT PHOSPHOLIPASE A2-GAMMA"/>
    <property type="match status" value="1"/>
</dbReference>
<dbReference type="CDD" id="cd07211">
    <property type="entry name" value="Pat_PNPLA8"/>
    <property type="match status" value="1"/>
</dbReference>
<dbReference type="GO" id="GO:0019369">
    <property type="term" value="P:arachidonate metabolic process"/>
    <property type="evidence" value="ECO:0007669"/>
    <property type="project" value="TreeGrafter"/>
</dbReference>
<gene>
    <name evidence="6" type="ORF">DGAL_LOCUS9694</name>
</gene>
<feature type="domain" description="PNPLA" evidence="5">
    <location>
        <begin position="255"/>
        <end position="449"/>
    </location>
</feature>
<feature type="active site" description="Proton acceptor" evidence="4">
    <location>
        <position position="436"/>
    </location>
</feature>
<dbReference type="AlphaFoldDB" id="A0A8J2RPY4"/>
<dbReference type="Proteomes" id="UP000789390">
    <property type="component" value="Unassembled WGS sequence"/>
</dbReference>
<proteinExistence type="predicted"/>
<comment type="caution">
    <text evidence="6">The sequence shown here is derived from an EMBL/GenBank/DDBJ whole genome shotgun (WGS) entry which is preliminary data.</text>
</comment>
<sequence>MKVGQSTEIFGSLQKKVFWGKPIKRCQPYSFHNRLRLQKRGSSSHPNNNGEIVTSKGETIALNKESTTRVTSQFKTVSSLFVELIKTNTPSFDFSLSSLAKRLPFQNAQTNIPIDSVANKQLEQKDVETKTGIPLYFDILGRKKEEKKEVAIPQWKIKRKAVSQESIDARTKHVVSAVAKAVSQSSLLVRLEDFCHHLFQYPAAKSVASREGAISILLRLKHSIPRDELIHRQIREGLALLGYADPLPAKGIRILSIDGGGTRGLLALRILRHLEKIGGRPIYESFDYICGVSTGAVLALLIGAAKKNIKDVETMYREISTEVFKQDRSTGLGGLLWSHAYYDTNKWEKILRDKIGETVMIRTAREHNCLKVSAISSIVSQEMLRPFVFRNYTLPFRVQSLYSGTFRHKMWEAVRASSAAPGYFGEFKLEENIHQDGGLFVNNPCAVAIHEAKCIWPNAKLLSVVSIGTGRCQPLNMAAGVNAIDPTNTSLKQKLSKVIDSATDTERVHTILHDLLPPKVYYRFNPYLSEIHSLDETNPARWESMLEDVDMYIRKNHRNMSQAASTLQTPRSSFQSAKDWVIEKRFLLQNKATF</sequence>
<evidence type="ECO:0000313" key="6">
    <source>
        <dbReference type="EMBL" id="CAH0106539.1"/>
    </source>
</evidence>